<name>A0A645AXC7_9ZZZZ</name>
<gene>
    <name evidence="1" type="ORF">SDC9_104572</name>
</gene>
<reference evidence="1" key="1">
    <citation type="submission" date="2019-08" db="EMBL/GenBank/DDBJ databases">
        <authorList>
            <person name="Kucharzyk K."/>
            <person name="Murdoch R.W."/>
            <person name="Higgins S."/>
            <person name="Loffler F."/>
        </authorList>
    </citation>
    <scope>NUCLEOTIDE SEQUENCE</scope>
</reference>
<accession>A0A645AXC7</accession>
<comment type="caution">
    <text evidence="1">The sequence shown here is derived from an EMBL/GenBank/DDBJ whole genome shotgun (WGS) entry which is preliminary data.</text>
</comment>
<dbReference type="EMBL" id="VSSQ01016425">
    <property type="protein sequence ID" value="MPM57749.1"/>
    <property type="molecule type" value="Genomic_DNA"/>
</dbReference>
<proteinExistence type="predicted"/>
<sequence length="138" mass="14916">MDAVLRDIPHTRLAARGGGKARNIRAGKQNRAARGIPQPEQRFQQFLLAVAVDARNADDFSRADAEARVFHHKERAVFDKQVRYVQNASAGTTGGAAEFGGERFANHQAHGFLCVERAGFAGKDGLAVAEHGDFVGDC</sequence>
<evidence type="ECO:0000313" key="1">
    <source>
        <dbReference type="EMBL" id="MPM57749.1"/>
    </source>
</evidence>
<organism evidence="1">
    <name type="scientific">bioreactor metagenome</name>
    <dbReference type="NCBI Taxonomy" id="1076179"/>
    <lineage>
        <taxon>unclassified sequences</taxon>
        <taxon>metagenomes</taxon>
        <taxon>ecological metagenomes</taxon>
    </lineage>
</organism>
<dbReference type="AlphaFoldDB" id="A0A645AXC7"/>
<protein>
    <submittedName>
        <fullName evidence="1">Uncharacterized protein</fullName>
    </submittedName>
</protein>